<dbReference type="EMBL" id="KV442146">
    <property type="protein sequence ID" value="OAQ22702.1"/>
    <property type="molecule type" value="Genomic_DNA"/>
</dbReference>
<keyword evidence="2" id="KW-1185">Reference proteome</keyword>
<name>A0A197JC62_9FUNG</name>
<reference evidence="1 2" key="1">
    <citation type="submission" date="2016-05" db="EMBL/GenBank/DDBJ databases">
        <title>Genome sequencing reveals origins of a unique bacterial endosymbiosis in the earliest lineages of terrestrial Fungi.</title>
        <authorList>
            <consortium name="DOE Joint Genome Institute"/>
            <person name="Uehling J."/>
            <person name="Gryganskyi A."/>
            <person name="Hameed K."/>
            <person name="Tschaplinski T."/>
            <person name="Misztal P."/>
            <person name="Wu S."/>
            <person name="Desiro A."/>
            <person name="Vande Pol N."/>
            <person name="Du Z.-Y."/>
            <person name="Zienkiewicz A."/>
            <person name="Zienkiewicz K."/>
            <person name="Morin E."/>
            <person name="Tisserant E."/>
            <person name="Splivallo R."/>
            <person name="Hainaut M."/>
            <person name="Henrissat B."/>
            <person name="Ohm R."/>
            <person name="Kuo A."/>
            <person name="Yan J."/>
            <person name="Lipzen A."/>
            <person name="Nolan M."/>
            <person name="Labutti K."/>
            <person name="Barry K."/>
            <person name="Goldstein A."/>
            <person name="Labbe J."/>
            <person name="Schadt C."/>
            <person name="Tuskan G."/>
            <person name="Grigoriev I."/>
            <person name="Martin F."/>
            <person name="Vilgalys R."/>
            <person name="Bonito G."/>
        </authorList>
    </citation>
    <scope>NUCLEOTIDE SEQUENCE [LARGE SCALE GENOMIC DNA]</scope>
    <source>
        <strain evidence="1 2">AG-77</strain>
    </source>
</reference>
<accession>A0A197JC62</accession>
<dbReference type="Proteomes" id="UP000078512">
    <property type="component" value="Unassembled WGS sequence"/>
</dbReference>
<dbReference type="OrthoDB" id="2448017at2759"/>
<dbReference type="AlphaFoldDB" id="A0A197JC62"/>
<evidence type="ECO:0000313" key="2">
    <source>
        <dbReference type="Proteomes" id="UP000078512"/>
    </source>
</evidence>
<protein>
    <submittedName>
        <fullName evidence="1">Uncharacterized protein</fullName>
    </submittedName>
</protein>
<evidence type="ECO:0000313" key="1">
    <source>
        <dbReference type="EMBL" id="OAQ22702.1"/>
    </source>
</evidence>
<proteinExistence type="predicted"/>
<organism evidence="1 2">
    <name type="scientific">Linnemannia elongata AG-77</name>
    <dbReference type="NCBI Taxonomy" id="1314771"/>
    <lineage>
        <taxon>Eukaryota</taxon>
        <taxon>Fungi</taxon>
        <taxon>Fungi incertae sedis</taxon>
        <taxon>Mucoromycota</taxon>
        <taxon>Mortierellomycotina</taxon>
        <taxon>Mortierellomycetes</taxon>
        <taxon>Mortierellales</taxon>
        <taxon>Mortierellaceae</taxon>
        <taxon>Linnemannia</taxon>
    </lineage>
</organism>
<gene>
    <name evidence="1" type="ORF">K457DRAFT_1130726</name>
</gene>
<sequence>MGCGYREFRYYSVPRNETASGQKYKILIIDKNEPSQYIGFWANVTTREMGARMAFLVKESWQKHFIKRNTHKVRGISLDFGYHLGGPLLDDELLCSCK</sequence>